<dbReference type="PANTHER" id="PTHR12526:SF627">
    <property type="entry name" value="D-RHAMNOSYLTRANSFERASE WBPZ"/>
    <property type="match status" value="1"/>
</dbReference>
<dbReference type="RefSeq" id="WP_155693997.1">
    <property type="nucleotide sequence ID" value="NZ_WOCD01000001.1"/>
</dbReference>
<dbReference type="Proteomes" id="UP000439994">
    <property type="component" value="Unassembled WGS sequence"/>
</dbReference>
<dbReference type="InterPro" id="IPR001296">
    <property type="entry name" value="Glyco_trans_1"/>
</dbReference>
<dbReference type="PANTHER" id="PTHR12526">
    <property type="entry name" value="GLYCOSYLTRANSFERASE"/>
    <property type="match status" value="1"/>
</dbReference>
<proteinExistence type="predicted"/>
<accession>A0A6N8F587</accession>
<dbReference type="Pfam" id="PF13439">
    <property type="entry name" value="Glyco_transf_4"/>
    <property type="match status" value="1"/>
</dbReference>
<protein>
    <submittedName>
        <fullName evidence="3">Glycosyltransferase</fullName>
    </submittedName>
</protein>
<feature type="domain" description="Glycosyltransferase subfamily 4-like N-terminal" evidence="2">
    <location>
        <begin position="14"/>
        <end position="169"/>
    </location>
</feature>
<name>A0A6N8F587_9GAMM</name>
<dbReference type="GO" id="GO:0016757">
    <property type="term" value="F:glycosyltransferase activity"/>
    <property type="evidence" value="ECO:0007669"/>
    <property type="project" value="InterPro"/>
</dbReference>
<dbReference type="Gene3D" id="3.40.50.2000">
    <property type="entry name" value="Glycogen Phosphorylase B"/>
    <property type="match status" value="2"/>
</dbReference>
<dbReference type="SUPFAM" id="SSF53756">
    <property type="entry name" value="UDP-Glycosyltransferase/glycogen phosphorylase"/>
    <property type="match status" value="1"/>
</dbReference>
<keyword evidence="3" id="KW-0808">Transferase</keyword>
<organism evidence="3 4">
    <name type="scientific">Psychrosphaera haliotis</name>
    <dbReference type="NCBI Taxonomy" id="555083"/>
    <lineage>
        <taxon>Bacteria</taxon>
        <taxon>Pseudomonadati</taxon>
        <taxon>Pseudomonadota</taxon>
        <taxon>Gammaproteobacteria</taxon>
        <taxon>Alteromonadales</taxon>
        <taxon>Pseudoalteromonadaceae</taxon>
        <taxon>Psychrosphaera</taxon>
    </lineage>
</organism>
<comment type="caution">
    <text evidence="3">The sequence shown here is derived from an EMBL/GenBank/DDBJ whole genome shotgun (WGS) entry which is preliminary data.</text>
</comment>
<keyword evidence="4" id="KW-1185">Reference proteome</keyword>
<evidence type="ECO:0000313" key="4">
    <source>
        <dbReference type="Proteomes" id="UP000439994"/>
    </source>
</evidence>
<dbReference type="EMBL" id="WOCD01000001">
    <property type="protein sequence ID" value="MUH71348.1"/>
    <property type="molecule type" value="Genomic_DNA"/>
</dbReference>
<sequence>MKILFIINQLSPAGAEKLVALLSKSISAERIVIYAIRKNKNIEQKNAFRNLVLSGVTIVESSYESCRGFKALNNNFINLKKIVEVNEIDIIHSHCELPDIFALLLKNRVKKIVRTAHNEKFSLDHKFGVRLPIQSFLSQFFDQNICISKKIYEQHPPKKRTFITNAIDLSFINNVRTISQNNRMNISIVGRFTTQKNQVDWANQLVESGYLASFKDIKFNFYGDGESRVNLEEIAGKHPQIFEVKGFCSNIEEIYQNSDVVLITSLWEGISTVMLESLCRGIPTLTSNVSGAEDVNSILSNNIIIDVNNFKELALKIKTAPSISKKEQESLITTFSLNKFIKLHKTLYRCLLNE</sequence>
<dbReference type="InterPro" id="IPR028098">
    <property type="entry name" value="Glyco_trans_4-like_N"/>
</dbReference>
<dbReference type="OrthoDB" id="9768937at2"/>
<gene>
    <name evidence="3" type="ORF">GNP35_01855</name>
</gene>
<dbReference type="Pfam" id="PF00534">
    <property type="entry name" value="Glycos_transf_1"/>
    <property type="match status" value="1"/>
</dbReference>
<dbReference type="AlphaFoldDB" id="A0A6N8F587"/>
<evidence type="ECO:0000259" key="1">
    <source>
        <dbReference type="Pfam" id="PF00534"/>
    </source>
</evidence>
<dbReference type="GO" id="GO:1901135">
    <property type="term" value="P:carbohydrate derivative metabolic process"/>
    <property type="evidence" value="ECO:0007669"/>
    <property type="project" value="UniProtKB-ARBA"/>
</dbReference>
<evidence type="ECO:0000259" key="2">
    <source>
        <dbReference type="Pfam" id="PF13439"/>
    </source>
</evidence>
<evidence type="ECO:0000313" key="3">
    <source>
        <dbReference type="EMBL" id="MUH71348.1"/>
    </source>
</evidence>
<feature type="domain" description="Glycosyl transferase family 1" evidence="1">
    <location>
        <begin position="186"/>
        <end position="324"/>
    </location>
</feature>
<reference evidence="3 4" key="1">
    <citation type="submission" date="2019-11" db="EMBL/GenBank/DDBJ databases">
        <title>P. haliotis isolates from Z. marina roots.</title>
        <authorList>
            <person name="Cohen M."/>
            <person name="Jospin G."/>
            <person name="Eisen J.A."/>
            <person name="Coil D.A."/>
        </authorList>
    </citation>
    <scope>NUCLEOTIDE SEQUENCE [LARGE SCALE GENOMIC DNA]</scope>
    <source>
        <strain evidence="3 4">UCD-MCMsp1aY</strain>
    </source>
</reference>